<comment type="caution">
    <text evidence="2">The sequence shown here is derived from an EMBL/GenBank/DDBJ whole genome shotgun (WGS) entry which is preliminary data.</text>
</comment>
<name>A0ABU8X3Y8_9BURK</name>
<dbReference type="EMBL" id="JBBKZS010000001">
    <property type="protein sequence ID" value="MEJ8853387.1"/>
    <property type="molecule type" value="Genomic_DNA"/>
</dbReference>
<keyword evidence="3" id="KW-1185">Reference proteome</keyword>
<accession>A0ABU8X3Y8</accession>
<evidence type="ECO:0000313" key="2">
    <source>
        <dbReference type="EMBL" id="MEJ8853387.1"/>
    </source>
</evidence>
<evidence type="ECO:0000256" key="1">
    <source>
        <dbReference type="SAM" id="MobiDB-lite"/>
    </source>
</evidence>
<organism evidence="2 3">
    <name type="scientific">Variovorax robiniae</name>
    <dbReference type="NCBI Taxonomy" id="1836199"/>
    <lineage>
        <taxon>Bacteria</taxon>
        <taxon>Pseudomonadati</taxon>
        <taxon>Pseudomonadota</taxon>
        <taxon>Betaproteobacteria</taxon>
        <taxon>Burkholderiales</taxon>
        <taxon>Comamonadaceae</taxon>
        <taxon>Variovorax</taxon>
    </lineage>
</organism>
<dbReference type="InterPro" id="IPR021549">
    <property type="entry name" value="DUF2894"/>
</dbReference>
<feature type="region of interest" description="Disordered" evidence="1">
    <location>
        <begin position="209"/>
        <end position="231"/>
    </location>
</feature>
<protein>
    <submittedName>
        <fullName evidence="2">DUF2894 domain-containing protein</fullName>
    </submittedName>
</protein>
<feature type="region of interest" description="Disordered" evidence="1">
    <location>
        <begin position="73"/>
        <end position="99"/>
    </location>
</feature>
<dbReference type="Pfam" id="PF11445">
    <property type="entry name" value="DUF2894"/>
    <property type="match status" value="1"/>
</dbReference>
<dbReference type="Proteomes" id="UP001367030">
    <property type="component" value="Unassembled WGS sequence"/>
</dbReference>
<dbReference type="RefSeq" id="WP_340333480.1">
    <property type="nucleotide sequence ID" value="NZ_JBBKZS010000001.1"/>
</dbReference>
<gene>
    <name evidence="2" type="ORF">WKW79_02330</name>
</gene>
<sequence length="231" mass="24573">MGSEVSAAGVAVAADLDAGATLDVWRKQGAHRLDPVRFRFIEAMAKRTAAHSGEVRRLLDDKLAALLRAYGEDLAKAGPPTPRPKSSNSSQSNEPPRGPLAELVEQLGRLAPSPARGPAAVTGVAPMPTGTDELKSLSYFRSTWSKLSADRRLTQSLAKVPGNAGPLNSQHLVHQALTLMRDLSPEYLNRFMAYVDTLLWLEQADAGSASAAAAESPRGEGPRKAGRSKSK</sequence>
<feature type="compositionally biased region" description="Polar residues" evidence="1">
    <location>
        <begin position="84"/>
        <end position="94"/>
    </location>
</feature>
<proteinExistence type="predicted"/>
<reference evidence="2 3" key="1">
    <citation type="submission" date="2024-03" db="EMBL/GenBank/DDBJ databases">
        <title>Novel species of the genus Variovorax.</title>
        <authorList>
            <person name="Liu Q."/>
            <person name="Xin Y.-H."/>
        </authorList>
    </citation>
    <scope>NUCLEOTIDE SEQUENCE [LARGE SCALE GENOMIC DNA]</scope>
    <source>
        <strain evidence="2 3">KACC 18901</strain>
    </source>
</reference>
<evidence type="ECO:0000313" key="3">
    <source>
        <dbReference type="Proteomes" id="UP001367030"/>
    </source>
</evidence>